<feature type="compositionally biased region" description="Low complexity" evidence="2">
    <location>
        <begin position="35"/>
        <end position="44"/>
    </location>
</feature>
<evidence type="ECO:0000313" key="3">
    <source>
        <dbReference type="EMBL" id="CAH1788086.1"/>
    </source>
</evidence>
<feature type="region of interest" description="Disordered" evidence="2">
    <location>
        <begin position="208"/>
        <end position="240"/>
    </location>
</feature>
<accession>A0A8S4P0W7</accession>
<reference evidence="3" key="1">
    <citation type="submission" date="2022-03" db="EMBL/GenBank/DDBJ databases">
        <authorList>
            <person name="Martin C."/>
        </authorList>
    </citation>
    <scope>NUCLEOTIDE SEQUENCE</scope>
</reference>
<feature type="coiled-coil region" evidence="1">
    <location>
        <begin position="415"/>
        <end position="442"/>
    </location>
</feature>
<feature type="region of interest" description="Disordered" evidence="2">
    <location>
        <begin position="1"/>
        <end position="51"/>
    </location>
</feature>
<name>A0A8S4P0W7_OWEFU</name>
<feature type="compositionally biased region" description="Polar residues" evidence="2">
    <location>
        <begin position="472"/>
        <end position="488"/>
    </location>
</feature>
<feature type="compositionally biased region" description="Low complexity" evidence="2">
    <location>
        <begin position="824"/>
        <end position="834"/>
    </location>
</feature>
<feature type="compositionally biased region" description="Polar residues" evidence="2">
    <location>
        <begin position="15"/>
        <end position="31"/>
    </location>
</feature>
<feature type="compositionally biased region" description="Polar residues" evidence="2">
    <location>
        <begin position="526"/>
        <end position="556"/>
    </location>
</feature>
<dbReference type="OrthoDB" id="6430699at2759"/>
<comment type="caution">
    <text evidence="3">The sequence shown here is derived from an EMBL/GenBank/DDBJ whole genome shotgun (WGS) entry which is preliminary data.</text>
</comment>
<dbReference type="EMBL" id="CAIIXF020000007">
    <property type="protein sequence ID" value="CAH1788086.1"/>
    <property type="molecule type" value="Genomic_DNA"/>
</dbReference>
<proteinExistence type="predicted"/>
<evidence type="ECO:0000256" key="1">
    <source>
        <dbReference type="SAM" id="Coils"/>
    </source>
</evidence>
<sequence length="1113" mass="124793">MPTAGEAKARVQGAKTPSQAGQKENIRQTVHSVKSKIPVASSKSSVKKSVKLNKARPIPDFNKLHQNWSDRFERGKACSKKPCTVASEFVLTKSGKKIRPNKPQDVYDHKQYEDEDEEFFDQNALDKVVAYKEPGSHARPVKRKILGELAAEFNKPPSERSPRSPIVALDDEDFGFKTDAGALESILDNTGISSNFNAKTPVSHSTMAARHKSPHTGLRPSIYYKGPGTRTTTTNRAYTDIQSRTMSRTTLDARLQVPGLERAAGGTSKQQQQEQPRQSIYYAGTAKSKKAHQKKVPKTPGTAARVRLLQTKSPAMRSPAFRKTQKVPASCSAVRWSDVLHHSNIKNKPVDNLAMRLFEGEDQTEDAMNLQARKVSQIGHLSTDSKAQDIKIEELVENSKDQVNSPMFESLDIDREAAFKKLKEIEEMERLLERDIEAMETVKISPSNQLTQPSIQLTQPSTQLIQPSNQLPSHLSVTQPKRSLSPFGSSPRECDINPNVVNTEGQPFRWTDKGSPVRPASKTPPEYSQSYTSGFIQDNPPQLRQDNVPQFRQNNPSQFRQDSFAQSKLENASQFTYENTHVKQLNFHENMKTNLHKLQPGGRTTGISLVKQEFLDDEMTGLHGAHDTQPQYGQAFTMLQEPQNHNILQLQGSQNNNGIPQLQGPQNPQLFQNQIEPNHVNVMQTPAFVASNYTNVNNAIPENHAQQAHMLSTPQGHLEQHEEDDIIHQMNDIEQRINESICETIDSHSTTDFQTNIVNEVQRISSVVENMMKHQSKQTNQEPITHQSEILKQLQDIGAKMELMMHQQQAQNSVHRQAHTYNPQQSQAQQLHQQTHTEASCAQEEHNEPPQTKIPSLQMLQNDQAYMQSPELLRQQSCDIQTSDKSLAIIPGEHSAKALGLQQYRTPTTLMSSLSAFPKMSIIPEDSNTPPPLQQVTPTQQHATPTQQQATPTHIEPTPIQNKATPNFLTPTMPSPGVPFMQYMSPVPQLLTPVVVKPQVFTDSVSIKTEESGDNDPTTAGDFQTLLSDLEKQIAGSVELNIKNKFLDILIDEECAIYACRQMTQYTPKMSRCRDPVAFNLTDGDDRHFIPIRDACWSKKPAGTSFTVYTKDL</sequence>
<keyword evidence="1" id="KW-0175">Coiled coil</keyword>
<dbReference type="AlphaFoldDB" id="A0A8S4P0W7"/>
<feature type="region of interest" description="Disordered" evidence="2">
    <location>
        <begin position="926"/>
        <end position="961"/>
    </location>
</feature>
<evidence type="ECO:0000313" key="4">
    <source>
        <dbReference type="Proteomes" id="UP000749559"/>
    </source>
</evidence>
<feature type="region of interest" description="Disordered" evidence="2">
    <location>
        <begin position="817"/>
        <end position="853"/>
    </location>
</feature>
<dbReference type="Proteomes" id="UP000749559">
    <property type="component" value="Unassembled WGS sequence"/>
</dbReference>
<protein>
    <submittedName>
        <fullName evidence="3">Uncharacterized protein</fullName>
    </submittedName>
</protein>
<feature type="compositionally biased region" description="Low complexity" evidence="2">
    <location>
        <begin position="934"/>
        <end position="954"/>
    </location>
</feature>
<organism evidence="3 4">
    <name type="scientific">Owenia fusiformis</name>
    <name type="common">Polychaete worm</name>
    <dbReference type="NCBI Taxonomy" id="6347"/>
    <lineage>
        <taxon>Eukaryota</taxon>
        <taxon>Metazoa</taxon>
        <taxon>Spiralia</taxon>
        <taxon>Lophotrochozoa</taxon>
        <taxon>Annelida</taxon>
        <taxon>Polychaeta</taxon>
        <taxon>Sedentaria</taxon>
        <taxon>Canalipalpata</taxon>
        <taxon>Sabellida</taxon>
        <taxon>Oweniida</taxon>
        <taxon>Oweniidae</taxon>
        <taxon>Owenia</taxon>
    </lineage>
</organism>
<feature type="region of interest" description="Disordered" evidence="2">
    <location>
        <begin position="472"/>
        <end position="556"/>
    </location>
</feature>
<evidence type="ECO:0000256" key="2">
    <source>
        <dbReference type="SAM" id="MobiDB-lite"/>
    </source>
</evidence>
<gene>
    <name evidence="3" type="ORF">OFUS_LOCUS13683</name>
</gene>
<keyword evidence="4" id="KW-1185">Reference proteome</keyword>